<name>A0AAE3LI95_9FIRM</name>
<dbReference type="AlphaFoldDB" id="A0AAE3LI95"/>
<dbReference type="RefSeq" id="WP_117892195.1">
    <property type="nucleotide sequence ID" value="NZ_JAOQJZ010000013.1"/>
</dbReference>
<gene>
    <name evidence="2" type="ORF">OCV57_11490</name>
</gene>
<keyword evidence="1" id="KW-0472">Membrane</keyword>
<reference evidence="2 3" key="1">
    <citation type="journal article" date="2021" name="ISME Commun">
        <title>Automated analysis of genomic sequences facilitates high-throughput and comprehensive description of bacteria.</title>
        <authorList>
            <person name="Hitch T.C.A."/>
        </authorList>
    </citation>
    <scope>NUCLEOTIDE SEQUENCE [LARGE SCALE GENOMIC DNA]</scope>
    <source>
        <strain evidence="2 3">Sanger_31</strain>
    </source>
</reference>
<feature type="transmembrane region" description="Helical" evidence="1">
    <location>
        <begin position="123"/>
        <end position="142"/>
    </location>
</feature>
<protein>
    <submittedName>
        <fullName evidence="2">Uncharacterized protein</fullName>
    </submittedName>
</protein>
<keyword evidence="1" id="KW-1133">Transmembrane helix</keyword>
<sequence length="283" mass="32013">MKDFLSNVWVKRAVSVFNVAYFAVITLLTYATFLYDLEFAAGREKSFFTVYVVLNVVFMGLMLFSRRELVTEILSILMLPVVFCMILFNMGDWILIVPPFIVAIIMFFAAGTNETVKVIMGTIYLLMYVLGIVAYFVLNILFGGTSVETVLNSDLDTSSSVYALYRDNFKKLTEVTSESNTISPDGQYQIILYDVKDSDKGAVKICVVPYNQDIELKFFTLKQKGIKKTISNKGIRGTVPDVGWVKEDGVLKVQYRLSEADDLRATSVTTMPDKQYFQFLGIQ</sequence>
<keyword evidence="3" id="KW-1185">Reference proteome</keyword>
<evidence type="ECO:0000313" key="3">
    <source>
        <dbReference type="Proteomes" id="UP001208131"/>
    </source>
</evidence>
<feature type="transmembrane region" description="Helical" evidence="1">
    <location>
        <begin position="47"/>
        <end position="64"/>
    </location>
</feature>
<dbReference type="EMBL" id="JAOQJZ010000013">
    <property type="protein sequence ID" value="MCU6706544.1"/>
    <property type="molecule type" value="Genomic_DNA"/>
</dbReference>
<dbReference type="Proteomes" id="UP001208131">
    <property type="component" value="Unassembled WGS sequence"/>
</dbReference>
<keyword evidence="1" id="KW-0812">Transmembrane</keyword>
<feature type="transmembrane region" description="Helical" evidence="1">
    <location>
        <begin position="69"/>
        <end position="88"/>
    </location>
</feature>
<evidence type="ECO:0000256" key="1">
    <source>
        <dbReference type="SAM" id="Phobius"/>
    </source>
</evidence>
<comment type="caution">
    <text evidence="2">The sequence shown here is derived from an EMBL/GenBank/DDBJ whole genome shotgun (WGS) entry which is preliminary data.</text>
</comment>
<organism evidence="2 3">
    <name type="scientific">Hominimerdicola aceti</name>
    <dbReference type="NCBI Taxonomy" id="2981726"/>
    <lineage>
        <taxon>Bacteria</taxon>
        <taxon>Bacillati</taxon>
        <taxon>Bacillota</taxon>
        <taxon>Clostridia</taxon>
        <taxon>Eubacteriales</taxon>
        <taxon>Oscillospiraceae</taxon>
        <taxon>Hominimerdicola</taxon>
    </lineage>
</organism>
<accession>A0AAE3LI95</accession>
<feature type="transmembrane region" description="Helical" evidence="1">
    <location>
        <begin position="94"/>
        <end position="111"/>
    </location>
</feature>
<evidence type="ECO:0000313" key="2">
    <source>
        <dbReference type="EMBL" id="MCU6706544.1"/>
    </source>
</evidence>
<proteinExistence type="predicted"/>
<feature type="transmembrane region" description="Helical" evidence="1">
    <location>
        <begin position="12"/>
        <end position="35"/>
    </location>
</feature>